<accession>A0A1V0S8U2</accession>
<dbReference type="EMBL" id="KY684083">
    <property type="protein sequence ID" value="ARF08123.1"/>
    <property type="molecule type" value="Genomic_DNA"/>
</dbReference>
<proteinExistence type="predicted"/>
<name>A0A1V0S8U2_9VIRU</name>
<organism evidence="1">
    <name type="scientific">Catovirus CTV1</name>
    <dbReference type="NCBI Taxonomy" id="1977631"/>
    <lineage>
        <taxon>Viruses</taxon>
        <taxon>Varidnaviria</taxon>
        <taxon>Bamfordvirae</taxon>
        <taxon>Nucleocytoviricota</taxon>
        <taxon>Megaviricetes</taxon>
        <taxon>Imitervirales</taxon>
        <taxon>Mimiviridae</taxon>
        <taxon>Klosneuvirinae</taxon>
        <taxon>Catovirus</taxon>
    </lineage>
</organism>
<gene>
    <name evidence="1" type="ORF">Catovirus_1_173</name>
</gene>
<protein>
    <submittedName>
        <fullName evidence="1">Uncharacterized protein</fullName>
    </submittedName>
</protein>
<sequence>MLVQIHITFLGNEISVYYTPINYLQIEHKIMRFLDDTVKNHKEYSKVHIDSYDEKVLTRRHTLTVLYEYAKAYLKAIHIKPSKHKAVNRLIYEGNIDKRHLNSYPELFDDNNGFETGKKTRTINGVKGESILFGYYLVNDNVNINNTTIYFCDSSNANNKKYVYKYELSLTCDFVESGKQLSRREIVRALEKKYGNMLYDNYVDCQILSVTDSNNVFSEDNRYNFSIIETRYNLITPVQIYPHDVTIKFCL</sequence>
<evidence type="ECO:0000313" key="1">
    <source>
        <dbReference type="EMBL" id="ARF08123.1"/>
    </source>
</evidence>
<reference evidence="1" key="1">
    <citation type="journal article" date="2017" name="Science">
        <title>Giant viruses with an expanded complement of translation system components.</title>
        <authorList>
            <person name="Schulz F."/>
            <person name="Yutin N."/>
            <person name="Ivanova N.N."/>
            <person name="Ortega D.R."/>
            <person name="Lee T.K."/>
            <person name="Vierheilig J."/>
            <person name="Daims H."/>
            <person name="Horn M."/>
            <person name="Wagner M."/>
            <person name="Jensen G.J."/>
            <person name="Kyrpides N.C."/>
            <person name="Koonin E.V."/>
            <person name="Woyke T."/>
        </authorList>
    </citation>
    <scope>NUCLEOTIDE SEQUENCE</scope>
    <source>
        <strain evidence="1">CTV1</strain>
    </source>
</reference>